<reference evidence="2" key="1">
    <citation type="journal article" date="2019" name="Int. J. Syst. Evol. Microbiol.">
        <title>The Global Catalogue of Microorganisms (GCM) 10K type strain sequencing project: providing services to taxonomists for standard genome sequencing and annotation.</title>
        <authorList>
            <consortium name="The Broad Institute Genomics Platform"/>
            <consortium name="The Broad Institute Genome Sequencing Center for Infectious Disease"/>
            <person name="Wu L."/>
            <person name="Ma J."/>
        </authorList>
    </citation>
    <scope>NUCLEOTIDE SEQUENCE [LARGE SCALE GENOMIC DNA]</scope>
    <source>
        <strain evidence="2">KCTC 42224</strain>
    </source>
</reference>
<dbReference type="RefSeq" id="WP_191325186.1">
    <property type="nucleotide sequence ID" value="NZ_BMZP01000015.1"/>
</dbReference>
<protein>
    <submittedName>
        <fullName evidence="1">DUF2889 domain-containing protein</fullName>
    </submittedName>
</protein>
<dbReference type="Proteomes" id="UP001595683">
    <property type="component" value="Unassembled WGS sequence"/>
</dbReference>
<dbReference type="Pfam" id="PF11136">
    <property type="entry name" value="DUF2889"/>
    <property type="match status" value="1"/>
</dbReference>
<accession>A0ABV7V8A4</accession>
<name>A0ABV7V8A4_9SPHN</name>
<sequence length="303" mass="32582">MHMTGHARDLLTPPPGMEPRILAEDRFTARLTPQREIIALATAPERPAATALAGARAGSQLRSAIAATLGDELARGTPLYLLLDDIAGASLVANWGAMQWFPDRALSPAEQAQIDARHASMEGVCMGFSPDSPVMIGGPEGRAPHHHRVAPLDATPDALAWHRLAAQQGPAARRARRIDVRFDEDRILADTHFQDSCPLPDGGRLAVHEYLLRVTVDRETLVIVSAVADPRILPFSYCPAATLSVDRLVGTSVASLRQTVLELFARTQGCTHLNDTMRSLAEVPQLAAALEQAMQEPATGISV</sequence>
<dbReference type="InterPro" id="IPR021312">
    <property type="entry name" value="DUF2889"/>
</dbReference>
<organism evidence="1 2">
    <name type="scientific">Novosphingobium pokkalii</name>
    <dbReference type="NCBI Taxonomy" id="1770194"/>
    <lineage>
        <taxon>Bacteria</taxon>
        <taxon>Pseudomonadati</taxon>
        <taxon>Pseudomonadota</taxon>
        <taxon>Alphaproteobacteria</taxon>
        <taxon>Sphingomonadales</taxon>
        <taxon>Sphingomonadaceae</taxon>
        <taxon>Novosphingobium</taxon>
    </lineage>
</organism>
<evidence type="ECO:0000313" key="1">
    <source>
        <dbReference type="EMBL" id="MFC3673337.1"/>
    </source>
</evidence>
<gene>
    <name evidence="1" type="ORF">ACFOOT_18090</name>
</gene>
<proteinExistence type="predicted"/>
<dbReference type="EMBL" id="JBHRYE010000042">
    <property type="protein sequence ID" value="MFC3673337.1"/>
    <property type="molecule type" value="Genomic_DNA"/>
</dbReference>
<evidence type="ECO:0000313" key="2">
    <source>
        <dbReference type="Proteomes" id="UP001595683"/>
    </source>
</evidence>
<keyword evidence="2" id="KW-1185">Reference proteome</keyword>
<comment type="caution">
    <text evidence="1">The sequence shown here is derived from an EMBL/GenBank/DDBJ whole genome shotgun (WGS) entry which is preliminary data.</text>
</comment>